<dbReference type="Proteomes" id="UP001054945">
    <property type="component" value="Unassembled WGS sequence"/>
</dbReference>
<proteinExistence type="predicted"/>
<evidence type="ECO:0000313" key="2">
    <source>
        <dbReference type="Proteomes" id="UP001054945"/>
    </source>
</evidence>
<accession>A0AAV4Y0N7</accession>
<organism evidence="1 2">
    <name type="scientific">Caerostris extrusa</name>
    <name type="common">Bark spider</name>
    <name type="synonym">Caerostris bankana</name>
    <dbReference type="NCBI Taxonomy" id="172846"/>
    <lineage>
        <taxon>Eukaryota</taxon>
        <taxon>Metazoa</taxon>
        <taxon>Ecdysozoa</taxon>
        <taxon>Arthropoda</taxon>
        <taxon>Chelicerata</taxon>
        <taxon>Arachnida</taxon>
        <taxon>Araneae</taxon>
        <taxon>Araneomorphae</taxon>
        <taxon>Entelegynae</taxon>
        <taxon>Araneoidea</taxon>
        <taxon>Araneidae</taxon>
        <taxon>Caerostris</taxon>
    </lineage>
</organism>
<keyword evidence="2" id="KW-1185">Reference proteome</keyword>
<comment type="caution">
    <text evidence="1">The sequence shown here is derived from an EMBL/GenBank/DDBJ whole genome shotgun (WGS) entry which is preliminary data.</text>
</comment>
<reference evidence="1 2" key="1">
    <citation type="submission" date="2021-06" db="EMBL/GenBank/DDBJ databases">
        <title>Caerostris extrusa draft genome.</title>
        <authorList>
            <person name="Kono N."/>
            <person name="Arakawa K."/>
        </authorList>
    </citation>
    <scope>NUCLEOTIDE SEQUENCE [LARGE SCALE GENOMIC DNA]</scope>
</reference>
<dbReference type="EMBL" id="BPLR01001173">
    <property type="protein sequence ID" value="GIZ00555.1"/>
    <property type="molecule type" value="Genomic_DNA"/>
</dbReference>
<gene>
    <name evidence="1" type="ORF">CEXT_256511</name>
</gene>
<sequence length="51" mass="5824">HKEPLEGLDHSIECLINDDDELEKEIEGSLEYTESVVLCKITSTYIDIWGT</sequence>
<protein>
    <submittedName>
        <fullName evidence="1">Uncharacterized protein</fullName>
    </submittedName>
</protein>
<feature type="non-terminal residue" evidence="1">
    <location>
        <position position="1"/>
    </location>
</feature>
<name>A0AAV4Y0N7_CAEEX</name>
<dbReference type="AlphaFoldDB" id="A0AAV4Y0N7"/>
<evidence type="ECO:0000313" key="1">
    <source>
        <dbReference type="EMBL" id="GIZ00555.1"/>
    </source>
</evidence>